<dbReference type="EMBL" id="LR797114">
    <property type="protein sequence ID" value="CAB4187834.1"/>
    <property type="molecule type" value="Genomic_DNA"/>
</dbReference>
<evidence type="ECO:0000256" key="1">
    <source>
        <dbReference type="SAM" id="MobiDB-lite"/>
    </source>
</evidence>
<accession>A0A6J5R7Y5</accession>
<feature type="region of interest" description="Disordered" evidence="1">
    <location>
        <begin position="363"/>
        <end position="385"/>
    </location>
</feature>
<feature type="compositionally biased region" description="Low complexity" evidence="1">
    <location>
        <begin position="93"/>
        <end position="105"/>
    </location>
</feature>
<sequence length="405" mass="43795">MALDSVVDGTTHAPDAPVRDAGVSQIDTSGPTHQKSGPNGPDPTGLRGTLEKNLANAAQKAAEQTNATKVRNVSRETENAGTRGADGKFVPKDAATTPDPQAQAASVSEQPDEPPSSWRSETKALWKEIALKFSPEQATLLKDELRKRENDFKNGIMAKDAELKTTKPFYDTMQGMLKQHEHLWKDQGVPAEKAVEHLLSLNANFRRDPAGTIVWLAKSAGLDLSKLASAPNQQGGTTIDPQLGPLYQHINGLTQKLQAIETDRHNQTTTAAASQIQEVIDEKGADGQPKRPHFANDAVFQEIQTISQVLRSQHPDWSPSQITKEAYDRAVLAIPDTRQAYIDQLTGQTKANAEAEQRQRAAQAAAQSVKGGPPNNLSGAADPKDLRGSLERKLNAHYSNGAARL</sequence>
<feature type="compositionally biased region" description="Polar residues" evidence="1">
    <location>
        <begin position="25"/>
        <end position="37"/>
    </location>
</feature>
<feature type="compositionally biased region" description="Polar residues" evidence="1">
    <location>
        <begin position="62"/>
        <end position="71"/>
    </location>
</feature>
<name>A0A6J5R7Y5_9CAUD</name>
<feature type="region of interest" description="Disordered" evidence="1">
    <location>
        <begin position="1"/>
        <end position="120"/>
    </location>
</feature>
<gene>
    <name evidence="2" type="ORF">UFOVP1169_13</name>
</gene>
<proteinExistence type="predicted"/>
<protein>
    <submittedName>
        <fullName evidence="2">Uncharacterized protein</fullName>
    </submittedName>
</protein>
<organism evidence="2">
    <name type="scientific">uncultured Caudovirales phage</name>
    <dbReference type="NCBI Taxonomy" id="2100421"/>
    <lineage>
        <taxon>Viruses</taxon>
        <taxon>Duplodnaviria</taxon>
        <taxon>Heunggongvirae</taxon>
        <taxon>Uroviricota</taxon>
        <taxon>Caudoviricetes</taxon>
        <taxon>Peduoviridae</taxon>
        <taxon>Maltschvirus</taxon>
        <taxon>Maltschvirus maltsch</taxon>
    </lineage>
</organism>
<reference evidence="2" key="1">
    <citation type="submission" date="2020-05" db="EMBL/GenBank/DDBJ databases">
        <authorList>
            <person name="Chiriac C."/>
            <person name="Salcher M."/>
            <person name="Ghai R."/>
            <person name="Kavagutti S V."/>
        </authorList>
    </citation>
    <scope>NUCLEOTIDE SEQUENCE</scope>
</reference>
<evidence type="ECO:0000313" key="2">
    <source>
        <dbReference type="EMBL" id="CAB4187834.1"/>
    </source>
</evidence>